<keyword evidence="2" id="KW-1185">Reference proteome</keyword>
<gene>
    <name evidence="1" type="ordered locus">Calow_1655</name>
</gene>
<dbReference type="EMBL" id="CP002216">
    <property type="protein sequence ID" value="ADQ05201.1"/>
    <property type="molecule type" value="Genomic_DNA"/>
</dbReference>
<dbReference type="HOGENOM" id="CLU_3059535_0_0_9"/>
<protein>
    <submittedName>
        <fullName evidence="1">Uncharacterized protein</fullName>
    </submittedName>
</protein>
<name>E4Q447_CALOW</name>
<organism evidence="1 2">
    <name type="scientific">Caldicellulosiruptor owensensis (strain ATCC 700167 / DSM 13100 / OL)</name>
    <dbReference type="NCBI Taxonomy" id="632518"/>
    <lineage>
        <taxon>Bacteria</taxon>
        <taxon>Bacillati</taxon>
        <taxon>Bacillota</taxon>
        <taxon>Bacillota incertae sedis</taxon>
        <taxon>Caldicellulosiruptorales</taxon>
        <taxon>Caldicellulosiruptoraceae</taxon>
        <taxon>Caldicellulosiruptor</taxon>
    </lineage>
</organism>
<proteinExistence type="predicted"/>
<dbReference type="AlphaFoldDB" id="E4Q447"/>
<dbReference type="KEGG" id="cow:Calow_1655"/>
<accession>E4Q447</accession>
<reference evidence="1 2" key="2">
    <citation type="journal article" date="2011" name="J. Bacteriol.">
        <title>Complete genome sequences for the anaerobic, extremely thermophilic plant biomass-degrading bacteria Caldicellulosiruptor hydrothermalis, Caldicellulosiruptor kristjanssonii, Caldicellulosiruptor kronotskyensis, Caldicellulosiruptor owensenis, and Caldicellulosiruptor lactoaceticus.</title>
        <authorList>
            <person name="Blumer-Schuette S.E."/>
            <person name="Ozdemir I."/>
            <person name="Mistry D."/>
            <person name="Lucas S."/>
            <person name="Lapidus A."/>
            <person name="Cheng J.F."/>
            <person name="Goodwin L.A."/>
            <person name="Pitluck S."/>
            <person name="Land M.L."/>
            <person name="Hauser L.J."/>
            <person name="Woyke T."/>
            <person name="Mikhailova N."/>
            <person name="Pati A."/>
            <person name="Kyrpides N.C."/>
            <person name="Ivanova N."/>
            <person name="Detter J.C."/>
            <person name="Walston-Davenport K."/>
            <person name="Han S."/>
            <person name="Adams M.W."/>
            <person name="Kelly R.M."/>
        </authorList>
    </citation>
    <scope>NUCLEOTIDE SEQUENCE [LARGE SCALE GENOMIC DNA]</scope>
    <source>
        <strain evidence="2">ATCC 700167 / DSM 13100 / OL</strain>
    </source>
</reference>
<evidence type="ECO:0000313" key="2">
    <source>
        <dbReference type="Proteomes" id="UP000006889"/>
    </source>
</evidence>
<sequence length="53" mass="5752">MCGNVTLKTTKTMQTVRKCSKEGGAYGLIENDKSQATGQFGIQGFAIVEILHF</sequence>
<dbReference type="Proteomes" id="UP000006889">
    <property type="component" value="Chromosome"/>
</dbReference>
<dbReference type="STRING" id="632518.Calow_1655"/>
<evidence type="ECO:0000313" key="1">
    <source>
        <dbReference type="EMBL" id="ADQ05201.1"/>
    </source>
</evidence>
<dbReference type="RefSeq" id="WP_013412538.1">
    <property type="nucleotide sequence ID" value="NC_014657.1"/>
</dbReference>
<reference key="1">
    <citation type="submission" date="2010-09" db="EMBL/GenBank/DDBJ databases">
        <title>Complete sequence of Caldicellulosiruptor owensensis OL.</title>
        <authorList>
            <consortium name="US DOE Joint Genome Institute"/>
            <person name="Lucas S."/>
            <person name="Copeland A."/>
            <person name="Lapidus A."/>
            <person name="Cheng J.-F."/>
            <person name="Bruce D."/>
            <person name="Goodwin L."/>
            <person name="Pitluck S."/>
            <person name="Davenport K."/>
            <person name="Detter J.C."/>
            <person name="Han C."/>
            <person name="Tapia R."/>
            <person name="Land M."/>
            <person name="Hauser L."/>
            <person name="Chang Y.-J."/>
            <person name="Jeffries C."/>
            <person name="Kyrpides N."/>
            <person name="Ivanova N."/>
            <person name="Mikhailova N."/>
            <person name="Blumer-Schuette S.E."/>
            <person name="Kelly R.M."/>
            <person name="Woyke T."/>
        </authorList>
    </citation>
    <scope>NUCLEOTIDE SEQUENCE</scope>
    <source>
        <strain>OL</strain>
    </source>
</reference>